<evidence type="ECO:0000313" key="2">
    <source>
        <dbReference type="Proteomes" id="UP001054945"/>
    </source>
</evidence>
<reference evidence="1 2" key="1">
    <citation type="submission" date="2021-06" db="EMBL/GenBank/DDBJ databases">
        <title>Caerostris extrusa draft genome.</title>
        <authorList>
            <person name="Kono N."/>
            <person name="Arakawa K."/>
        </authorList>
    </citation>
    <scope>NUCLEOTIDE SEQUENCE [LARGE SCALE GENOMIC DNA]</scope>
</reference>
<dbReference type="AlphaFoldDB" id="A0AAV4RI04"/>
<evidence type="ECO:0000313" key="1">
    <source>
        <dbReference type="EMBL" id="GIY19638.1"/>
    </source>
</evidence>
<organism evidence="1 2">
    <name type="scientific">Caerostris extrusa</name>
    <name type="common">Bark spider</name>
    <name type="synonym">Caerostris bankana</name>
    <dbReference type="NCBI Taxonomy" id="172846"/>
    <lineage>
        <taxon>Eukaryota</taxon>
        <taxon>Metazoa</taxon>
        <taxon>Ecdysozoa</taxon>
        <taxon>Arthropoda</taxon>
        <taxon>Chelicerata</taxon>
        <taxon>Arachnida</taxon>
        <taxon>Araneae</taxon>
        <taxon>Araneomorphae</taxon>
        <taxon>Entelegynae</taxon>
        <taxon>Araneoidea</taxon>
        <taxon>Araneidae</taxon>
        <taxon>Caerostris</taxon>
    </lineage>
</organism>
<accession>A0AAV4RI04</accession>
<name>A0AAV4RI04_CAEEX</name>
<sequence length="95" mass="10523">MKRRKRSKKEKKQTISAHPLITHPPFFFPSDTVPKDTGGCQFSCAELELRPEFLPFLGKPENPIINIEAYRVSTQTPTLQRISVLSSGLSGPGAA</sequence>
<gene>
    <name evidence="1" type="ORF">CEXT_301171</name>
</gene>
<protein>
    <submittedName>
        <fullName evidence="1">Uncharacterized protein</fullName>
    </submittedName>
</protein>
<keyword evidence="2" id="KW-1185">Reference proteome</keyword>
<proteinExistence type="predicted"/>
<dbReference type="Proteomes" id="UP001054945">
    <property type="component" value="Unassembled WGS sequence"/>
</dbReference>
<dbReference type="EMBL" id="BPLR01007779">
    <property type="protein sequence ID" value="GIY19638.1"/>
    <property type="molecule type" value="Genomic_DNA"/>
</dbReference>
<comment type="caution">
    <text evidence="1">The sequence shown here is derived from an EMBL/GenBank/DDBJ whole genome shotgun (WGS) entry which is preliminary data.</text>
</comment>